<dbReference type="RefSeq" id="WP_062289522.1">
    <property type="nucleotide sequence ID" value="NZ_CP012036.1"/>
</dbReference>
<name>A0A0M4TTA8_9NOSO</name>
<reference evidence="2 3" key="2">
    <citation type="journal article" date="2016" name="Genome Announc.">
        <title>Draft Genome Sequence of the N2-Fixing Cyanobacterium Nostoc piscinale CENA21, Isolated from the Brazilian Amazon Floodplain.</title>
        <authorList>
            <person name="Leao T."/>
            <person name="Guimaraes P.I."/>
            <person name="de Melo A.G."/>
            <person name="Ramos R.T."/>
            <person name="Leao P.N."/>
            <person name="Silva A."/>
            <person name="Fiore M.F."/>
            <person name="Schneider M.P."/>
        </authorList>
    </citation>
    <scope>NUCLEOTIDE SEQUENCE [LARGE SCALE GENOMIC DNA]</scope>
    <source>
        <strain evidence="2 3">CENA21</strain>
    </source>
</reference>
<keyword evidence="3" id="KW-1185">Reference proteome</keyword>
<dbReference type="OrthoDB" id="9879970at2"/>
<accession>A0A0M4TTA8</accession>
<dbReference type="KEGG" id="npz:ACX27_05610"/>
<dbReference type="Proteomes" id="UP000062645">
    <property type="component" value="Chromosome"/>
</dbReference>
<gene>
    <name evidence="2" type="ORF">ACX27_05610</name>
</gene>
<organism evidence="2 3">
    <name type="scientific">Nostoc piscinale CENA21</name>
    <dbReference type="NCBI Taxonomy" id="224013"/>
    <lineage>
        <taxon>Bacteria</taxon>
        <taxon>Bacillati</taxon>
        <taxon>Cyanobacteriota</taxon>
        <taxon>Cyanophyceae</taxon>
        <taxon>Nostocales</taxon>
        <taxon>Nostocaceae</taxon>
        <taxon>Nostoc</taxon>
    </lineage>
</organism>
<reference evidence="3" key="1">
    <citation type="submission" date="2015-07" db="EMBL/GenBank/DDBJ databases">
        <title>Genome Of Nitrogen-Fixing Cyanobacterium Nostoc piscinale CENA21 From Solimoes/Amazon River Floodplain Sediments And Comparative Genomics To Uncover Biosynthetic Natural Products Potential.</title>
        <authorList>
            <person name="Leao T.F."/>
            <person name="Leao P.N."/>
            <person name="Guimaraes P.I."/>
            <person name="de Melo A.G.C."/>
            <person name="Ramos R.T.J."/>
            <person name="Silva A."/>
            <person name="Fiore M.F."/>
            <person name="Schneider M.P.C."/>
        </authorList>
    </citation>
    <scope>NUCLEOTIDE SEQUENCE [LARGE SCALE GENOMIC DNA]</scope>
    <source>
        <strain evidence="3">CENA21</strain>
    </source>
</reference>
<dbReference type="PATRIC" id="fig|224013.5.peg.1356"/>
<feature type="region of interest" description="Disordered" evidence="1">
    <location>
        <begin position="1"/>
        <end position="26"/>
    </location>
</feature>
<dbReference type="AlphaFoldDB" id="A0A0M4TTA8"/>
<evidence type="ECO:0000313" key="3">
    <source>
        <dbReference type="Proteomes" id="UP000062645"/>
    </source>
</evidence>
<evidence type="ECO:0000256" key="1">
    <source>
        <dbReference type="SAM" id="MobiDB-lite"/>
    </source>
</evidence>
<evidence type="ECO:0000313" key="2">
    <source>
        <dbReference type="EMBL" id="ALF52444.1"/>
    </source>
</evidence>
<dbReference type="EMBL" id="CP012036">
    <property type="protein sequence ID" value="ALF52444.1"/>
    <property type="molecule type" value="Genomic_DNA"/>
</dbReference>
<proteinExistence type="predicted"/>
<protein>
    <submittedName>
        <fullName evidence="2">Uncharacterized protein</fullName>
    </submittedName>
</protein>
<sequence length="115" mass="13087">MLNSQIHLSTKLKGQPKSMQSQETEPTVIDSQILPELHAELSKEIYSNLNHDKLAELLEKYGLSDLESFQLQFLIDLSQVKSSQENQGILPSITPPKVKLQGYYYNGQWYSCGFP</sequence>